<dbReference type="Pfam" id="PF01750">
    <property type="entry name" value="HycI"/>
    <property type="match status" value="1"/>
</dbReference>
<dbReference type="PANTHER" id="PTHR30302:SF1">
    <property type="entry name" value="HYDROGENASE 2 MATURATION PROTEASE"/>
    <property type="match status" value="1"/>
</dbReference>
<dbReference type="EMBL" id="BAAAPB010000005">
    <property type="protein sequence ID" value="GAA1975271.1"/>
    <property type="molecule type" value="Genomic_DNA"/>
</dbReference>
<comment type="caution">
    <text evidence="5">The sequence shown here is derived from an EMBL/GenBank/DDBJ whole genome shotgun (WGS) entry which is preliminary data.</text>
</comment>
<reference evidence="6" key="1">
    <citation type="journal article" date="2019" name="Int. J. Syst. Evol. Microbiol.">
        <title>The Global Catalogue of Microorganisms (GCM) 10K type strain sequencing project: providing services to taxonomists for standard genome sequencing and annotation.</title>
        <authorList>
            <consortium name="The Broad Institute Genomics Platform"/>
            <consortium name="The Broad Institute Genome Sequencing Center for Infectious Disease"/>
            <person name="Wu L."/>
            <person name="Ma J."/>
        </authorList>
    </citation>
    <scope>NUCLEOTIDE SEQUENCE [LARGE SCALE GENOMIC DNA]</scope>
    <source>
        <strain evidence="6">JCM 15309</strain>
    </source>
</reference>
<evidence type="ECO:0000313" key="6">
    <source>
        <dbReference type="Proteomes" id="UP001500571"/>
    </source>
</evidence>
<dbReference type="Proteomes" id="UP001500571">
    <property type="component" value="Unassembled WGS sequence"/>
</dbReference>
<evidence type="ECO:0000256" key="3">
    <source>
        <dbReference type="ARBA" id="ARBA00022750"/>
    </source>
</evidence>
<sequence length="175" mass="17900">MNPAVRTDRAARGPLVIGLGSRDRGDDAVGPAVARTVAAEHPSIAVVEHEDPTALLDLWAGHTPVVVVDAACSGALAGTVHRLETGRTASQVGLGAWARSGHGSTHAIGLAEVVELGRVLGRLPERLVVVGVEAERFDHGAPLSPAVAAAIPAAARCICEALGTTRGEETSRVPR</sequence>
<dbReference type="SUPFAM" id="SSF53163">
    <property type="entry name" value="HybD-like"/>
    <property type="match status" value="1"/>
</dbReference>
<keyword evidence="2" id="KW-0645">Protease</keyword>
<evidence type="ECO:0000256" key="2">
    <source>
        <dbReference type="ARBA" id="ARBA00022670"/>
    </source>
</evidence>
<dbReference type="CDD" id="cd00518">
    <property type="entry name" value="H2MP"/>
    <property type="match status" value="1"/>
</dbReference>
<gene>
    <name evidence="5" type="ORF">GCM10009798_40640</name>
</gene>
<dbReference type="NCBIfam" id="TIGR00072">
    <property type="entry name" value="hydrog_prot"/>
    <property type="match status" value="1"/>
</dbReference>
<evidence type="ECO:0008006" key="7">
    <source>
        <dbReference type="Google" id="ProtNLM"/>
    </source>
</evidence>
<dbReference type="Gene3D" id="3.40.50.1450">
    <property type="entry name" value="HybD-like"/>
    <property type="match status" value="1"/>
</dbReference>
<comment type="similarity">
    <text evidence="1">Belongs to the peptidase A31 family.</text>
</comment>
<accession>A0ABN2RUR6</accession>
<evidence type="ECO:0000256" key="4">
    <source>
        <dbReference type="ARBA" id="ARBA00022801"/>
    </source>
</evidence>
<dbReference type="InterPro" id="IPR023430">
    <property type="entry name" value="Pept_HybD-like_dom_sf"/>
</dbReference>
<evidence type="ECO:0000313" key="5">
    <source>
        <dbReference type="EMBL" id="GAA1975271.1"/>
    </source>
</evidence>
<evidence type="ECO:0000256" key="1">
    <source>
        <dbReference type="ARBA" id="ARBA00006814"/>
    </source>
</evidence>
<proteinExistence type="inferred from homology"/>
<keyword evidence="6" id="KW-1185">Reference proteome</keyword>
<dbReference type="PANTHER" id="PTHR30302">
    <property type="entry name" value="HYDROGENASE 1 MATURATION PROTEASE"/>
    <property type="match status" value="1"/>
</dbReference>
<name>A0ABN2RUR6_9ACTN</name>
<dbReference type="InterPro" id="IPR000671">
    <property type="entry name" value="Peptidase_A31"/>
</dbReference>
<organism evidence="5 6">
    <name type="scientific">Nocardioides panacihumi</name>
    <dbReference type="NCBI Taxonomy" id="400774"/>
    <lineage>
        <taxon>Bacteria</taxon>
        <taxon>Bacillati</taxon>
        <taxon>Actinomycetota</taxon>
        <taxon>Actinomycetes</taxon>
        <taxon>Propionibacteriales</taxon>
        <taxon>Nocardioidaceae</taxon>
        <taxon>Nocardioides</taxon>
    </lineage>
</organism>
<keyword evidence="4" id="KW-0378">Hydrolase</keyword>
<keyword evidence="3" id="KW-0064">Aspartyl protease</keyword>
<protein>
    <recommendedName>
        <fullName evidence="7">Hydrogenase maturation protease</fullName>
    </recommendedName>
</protein>